<dbReference type="GO" id="GO:0015421">
    <property type="term" value="F:ABC-type oligopeptide transporter activity"/>
    <property type="evidence" value="ECO:0007669"/>
    <property type="project" value="TreeGrafter"/>
</dbReference>
<name>A0A7S4BWS6_CHRCT</name>
<evidence type="ECO:0008006" key="2">
    <source>
        <dbReference type="Google" id="ProtNLM"/>
    </source>
</evidence>
<accession>A0A7S4BWS6</accession>
<reference evidence="1" key="1">
    <citation type="submission" date="2021-01" db="EMBL/GenBank/DDBJ databases">
        <authorList>
            <person name="Corre E."/>
            <person name="Pelletier E."/>
            <person name="Niang G."/>
            <person name="Scheremetjew M."/>
            <person name="Finn R."/>
            <person name="Kale V."/>
            <person name="Holt S."/>
            <person name="Cochrane G."/>
            <person name="Meng A."/>
            <person name="Brown T."/>
            <person name="Cohen L."/>
        </authorList>
    </citation>
    <scope>NUCLEOTIDE SEQUENCE</scope>
    <source>
        <strain evidence="1">CCMP645</strain>
    </source>
</reference>
<dbReference type="InterPro" id="IPR039421">
    <property type="entry name" value="Type_1_exporter"/>
</dbReference>
<dbReference type="SUPFAM" id="SSF52540">
    <property type="entry name" value="P-loop containing nucleoside triphosphate hydrolases"/>
    <property type="match status" value="1"/>
</dbReference>
<dbReference type="EMBL" id="HBIZ01050367">
    <property type="protein sequence ID" value="CAE0779575.1"/>
    <property type="molecule type" value="Transcribed_RNA"/>
</dbReference>
<dbReference type="AlphaFoldDB" id="A0A7S4BWS6"/>
<dbReference type="GO" id="GO:0090374">
    <property type="term" value="P:oligopeptide export from mitochondrion"/>
    <property type="evidence" value="ECO:0007669"/>
    <property type="project" value="TreeGrafter"/>
</dbReference>
<gene>
    <name evidence="1" type="ORF">PCAR00345_LOCUS32214</name>
</gene>
<dbReference type="GO" id="GO:0005743">
    <property type="term" value="C:mitochondrial inner membrane"/>
    <property type="evidence" value="ECO:0007669"/>
    <property type="project" value="TreeGrafter"/>
</dbReference>
<dbReference type="Gene3D" id="3.40.50.300">
    <property type="entry name" value="P-loop containing nucleotide triphosphate hydrolases"/>
    <property type="match status" value="1"/>
</dbReference>
<organism evidence="1">
    <name type="scientific">Chrysotila carterae</name>
    <name type="common">Marine alga</name>
    <name type="synonym">Syracosphaera carterae</name>
    <dbReference type="NCBI Taxonomy" id="13221"/>
    <lineage>
        <taxon>Eukaryota</taxon>
        <taxon>Haptista</taxon>
        <taxon>Haptophyta</taxon>
        <taxon>Prymnesiophyceae</taxon>
        <taxon>Isochrysidales</taxon>
        <taxon>Isochrysidaceae</taxon>
        <taxon>Chrysotila</taxon>
    </lineage>
</organism>
<dbReference type="InterPro" id="IPR027417">
    <property type="entry name" value="P-loop_NTPase"/>
</dbReference>
<protein>
    <recommendedName>
        <fullName evidence="2">ABC transporter domain-containing protein</fullName>
    </recommendedName>
</protein>
<sequence length="104" mass="11249">MLLLDEATSALDAESEHVVQEAIDRLMAERTTVVVAHRLSTVRGADCICVVSKGKIIERGRHEDLIAQDGLYKKLVQRQMAGKHSRSTDSIAACSDADVQSAAS</sequence>
<evidence type="ECO:0000313" key="1">
    <source>
        <dbReference type="EMBL" id="CAE0779575.1"/>
    </source>
</evidence>
<dbReference type="PANTHER" id="PTHR43394">
    <property type="entry name" value="ATP-DEPENDENT PERMEASE MDL1, MITOCHONDRIAL"/>
    <property type="match status" value="1"/>
</dbReference>
<proteinExistence type="predicted"/>
<dbReference type="PANTHER" id="PTHR43394:SF1">
    <property type="entry name" value="ATP-BINDING CASSETTE SUB-FAMILY B MEMBER 10, MITOCHONDRIAL"/>
    <property type="match status" value="1"/>
</dbReference>